<dbReference type="Proteomes" id="UP000053105">
    <property type="component" value="Unassembled WGS sequence"/>
</dbReference>
<accession>A0A0N0U649</accession>
<reference evidence="3 4" key="1">
    <citation type="submission" date="2015-07" db="EMBL/GenBank/DDBJ databases">
        <title>The genome of Melipona quadrifasciata.</title>
        <authorList>
            <person name="Pan H."/>
            <person name="Kapheim K."/>
        </authorList>
    </citation>
    <scope>NUCLEOTIDE SEQUENCE [LARGE SCALE GENOMIC DNA]</scope>
    <source>
        <strain evidence="3">0111107301</strain>
        <tissue evidence="3">Whole body</tissue>
    </source>
</reference>
<feature type="transmembrane region" description="Helical" evidence="1">
    <location>
        <begin position="211"/>
        <end position="238"/>
    </location>
</feature>
<dbReference type="InterPro" id="IPR014710">
    <property type="entry name" value="RmlC-like_jellyroll"/>
</dbReference>
<dbReference type="EMBL" id="KQ435756">
    <property type="protein sequence ID" value="KOX75882.1"/>
    <property type="molecule type" value="Genomic_DNA"/>
</dbReference>
<dbReference type="PANTHER" id="PTHR45689:SF14">
    <property type="entry name" value="CYCLIC NUCLEOTIDE-GATED CATION CHANNEL SUBUNIT A-LIKE PROTEIN"/>
    <property type="match status" value="1"/>
</dbReference>
<dbReference type="InterPro" id="IPR018488">
    <property type="entry name" value="cNMP-bd_CS"/>
</dbReference>
<evidence type="ECO:0000256" key="1">
    <source>
        <dbReference type="SAM" id="Phobius"/>
    </source>
</evidence>
<name>A0A0N0U649_9HYME</name>
<dbReference type="STRING" id="166423.A0A0N0U649"/>
<keyword evidence="1" id="KW-0472">Membrane</keyword>
<dbReference type="InterPro" id="IPR051413">
    <property type="entry name" value="K/Na_HCN_channel"/>
</dbReference>
<proteinExistence type="predicted"/>
<dbReference type="SUPFAM" id="SSF81324">
    <property type="entry name" value="Voltage-gated potassium channels"/>
    <property type="match status" value="1"/>
</dbReference>
<dbReference type="AlphaFoldDB" id="A0A0N0U649"/>
<dbReference type="PROSITE" id="PS00888">
    <property type="entry name" value="CNMP_BINDING_1"/>
    <property type="match status" value="1"/>
</dbReference>
<dbReference type="PROSITE" id="PS50042">
    <property type="entry name" value="CNMP_BINDING_3"/>
    <property type="match status" value="1"/>
</dbReference>
<dbReference type="InterPro" id="IPR018490">
    <property type="entry name" value="cNMP-bd_dom_sf"/>
</dbReference>
<dbReference type="Gene3D" id="1.10.287.630">
    <property type="entry name" value="Helix hairpin bin"/>
    <property type="match status" value="1"/>
</dbReference>
<dbReference type="GO" id="GO:0098855">
    <property type="term" value="C:HCN channel complex"/>
    <property type="evidence" value="ECO:0007669"/>
    <property type="project" value="TreeGrafter"/>
</dbReference>
<dbReference type="GO" id="GO:0005249">
    <property type="term" value="F:voltage-gated potassium channel activity"/>
    <property type="evidence" value="ECO:0007669"/>
    <property type="project" value="TreeGrafter"/>
</dbReference>
<dbReference type="OrthoDB" id="2021138at2759"/>
<dbReference type="Gene3D" id="1.10.287.70">
    <property type="match status" value="1"/>
</dbReference>
<sequence length="581" mass="67977">MMEHICGLQNGEEKETFIHIFQISGKTPRTKMYFDSMAQVSAERRRHAAYRYWWIIHPFSCWRFFWDLIMTVIYLIAFLTIPFSVCFIIMSHDEVLMDKFNISIYTFCWLDIIYNCFTGYYDKNSMQVELNPSKILVNYLKTFLILDVVSSLPWDHITLPWRTVPGRESNDLVALLNLLPCLKLSRYGYVNKQISELFTYFEIMHFYYEMLATFMMGFYIMYWSSCLCYLIPVLVLHFSNSSPDECPECWMTGLDSDSIAFRFQYALFIVVEKLSASGYGGYVPDTDGHIMLSCALMIIGRVLECYIAGMDIFITFLENFLSSESQSSIITKLIKFQVMLIQIKAGRKSSKLKFQEIINQVGAYTSQKQLPTHMKIRLLAYYYYRFRNSYFREKHILSKLTVDLARFRRVNRCDLEQLRQEIAFQSSHRLVKNVAIFKELPNSVLRSIIQNLKFELYLPNDVIVKAGAAGDCMFFLSAGTVAVLTPTGKETCHLDDGAHFGEIALLVPDHRRVASVIAIEVCEVYRLDRKDFRKCIAVHTELFAKIEKIARERIERVMVIEEQHKRHLMQNTVPANRKFFE</sequence>
<dbReference type="SUPFAM" id="SSF51206">
    <property type="entry name" value="cAMP-binding domain-like"/>
    <property type="match status" value="1"/>
</dbReference>
<keyword evidence="1" id="KW-0812">Transmembrane</keyword>
<gene>
    <name evidence="3" type="ORF">WN51_12312</name>
</gene>
<keyword evidence="1" id="KW-1133">Transmembrane helix</keyword>
<feature type="transmembrane region" description="Helical" evidence="1">
    <location>
        <begin position="64"/>
        <end position="90"/>
    </location>
</feature>
<protein>
    <submittedName>
        <fullName evidence="3">Potassium/sodium hyperpolarization-activated cyclic nucleotide-gated channel 1</fullName>
    </submittedName>
</protein>
<feature type="transmembrane region" description="Helical" evidence="1">
    <location>
        <begin position="102"/>
        <end position="121"/>
    </location>
</feature>
<organism evidence="3 4">
    <name type="scientific">Melipona quadrifasciata</name>
    <dbReference type="NCBI Taxonomy" id="166423"/>
    <lineage>
        <taxon>Eukaryota</taxon>
        <taxon>Metazoa</taxon>
        <taxon>Ecdysozoa</taxon>
        <taxon>Arthropoda</taxon>
        <taxon>Hexapoda</taxon>
        <taxon>Insecta</taxon>
        <taxon>Pterygota</taxon>
        <taxon>Neoptera</taxon>
        <taxon>Endopterygota</taxon>
        <taxon>Hymenoptera</taxon>
        <taxon>Apocrita</taxon>
        <taxon>Aculeata</taxon>
        <taxon>Apoidea</taxon>
        <taxon>Anthophila</taxon>
        <taxon>Apidae</taxon>
        <taxon>Melipona</taxon>
    </lineage>
</organism>
<feature type="domain" description="Cyclic nucleotide-binding" evidence="2">
    <location>
        <begin position="436"/>
        <end position="536"/>
    </location>
</feature>
<keyword evidence="4" id="KW-1185">Reference proteome</keyword>
<evidence type="ECO:0000313" key="4">
    <source>
        <dbReference type="Proteomes" id="UP000053105"/>
    </source>
</evidence>
<dbReference type="SMART" id="SM00100">
    <property type="entry name" value="cNMP"/>
    <property type="match status" value="1"/>
</dbReference>
<dbReference type="GO" id="GO:0003254">
    <property type="term" value="P:regulation of membrane depolarization"/>
    <property type="evidence" value="ECO:0007669"/>
    <property type="project" value="TreeGrafter"/>
</dbReference>
<dbReference type="GO" id="GO:0035725">
    <property type="term" value="P:sodium ion transmembrane transport"/>
    <property type="evidence" value="ECO:0007669"/>
    <property type="project" value="TreeGrafter"/>
</dbReference>
<dbReference type="Gene3D" id="2.60.120.10">
    <property type="entry name" value="Jelly Rolls"/>
    <property type="match status" value="1"/>
</dbReference>
<dbReference type="Pfam" id="PF00027">
    <property type="entry name" value="cNMP_binding"/>
    <property type="match status" value="1"/>
</dbReference>
<evidence type="ECO:0000313" key="3">
    <source>
        <dbReference type="EMBL" id="KOX75882.1"/>
    </source>
</evidence>
<dbReference type="CDD" id="cd00038">
    <property type="entry name" value="CAP_ED"/>
    <property type="match status" value="1"/>
</dbReference>
<evidence type="ECO:0000259" key="2">
    <source>
        <dbReference type="PROSITE" id="PS50042"/>
    </source>
</evidence>
<dbReference type="InterPro" id="IPR000595">
    <property type="entry name" value="cNMP-bd_dom"/>
</dbReference>
<dbReference type="PANTHER" id="PTHR45689">
    <property type="entry name" value="I[[H]] CHANNEL, ISOFORM E"/>
    <property type="match status" value="1"/>
</dbReference>